<feature type="region of interest" description="Disordered" evidence="7">
    <location>
        <begin position="1283"/>
        <end position="1327"/>
    </location>
</feature>
<dbReference type="GO" id="GO:0012507">
    <property type="term" value="C:ER to Golgi transport vesicle membrane"/>
    <property type="evidence" value="ECO:0007669"/>
    <property type="project" value="TreeGrafter"/>
</dbReference>
<reference evidence="10 11" key="1">
    <citation type="submission" date="2019-06" db="EMBL/GenBank/DDBJ databases">
        <title>A chromosomal-level reference genome of Carpinus fangiana (Coryloideae, Betulaceae).</title>
        <authorList>
            <person name="Yang X."/>
            <person name="Wang Z."/>
            <person name="Zhang L."/>
            <person name="Hao G."/>
            <person name="Liu J."/>
            <person name="Yang Y."/>
        </authorList>
    </citation>
    <scope>NUCLEOTIDE SEQUENCE [LARGE SCALE GENOMIC DNA]</scope>
    <source>
        <strain evidence="10">Cfa_2016G</strain>
        <tissue evidence="10">Leaf</tissue>
    </source>
</reference>
<dbReference type="Pfam" id="PF12932">
    <property type="entry name" value="Sec16"/>
    <property type="match status" value="1"/>
</dbReference>
<proteinExistence type="inferred from homology"/>
<evidence type="ECO:0000259" key="9">
    <source>
        <dbReference type="Pfam" id="PF12932"/>
    </source>
</evidence>
<evidence type="ECO:0000313" key="11">
    <source>
        <dbReference type="Proteomes" id="UP000327013"/>
    </source>
</evidence>
<evidence type="ECO:0000259" key="8">
    <source>
        <dbReference type="Pfam" id="PF12931"/>
    </source>
</evidence>
<dbReference type="InterPro" id="IPR024298">
    <property type="entry name" value="Sec16_Sec23-bd"/>
</dbReference>
<keyword evidence="3 6" id="KW-0813">Transport</keyword>
<accession>A0A5N6R5L0</accession>
<evidence type="ECO:0000256" key="7">
    <source>
        <dbReference type="SAM" id="MobiDB-lite"/>
    </source>
</evidence>
<keyword evidence="6" id="KW-0472">Membrane</keyword>
<dbReference type="GO" id="GO:0007030">
    <property type="term" value="P:Golgi organization"/>
    <property type="evidence" value="ECO:0007669"/>
    <property type="project" value="TreeGrafter"/>
</dbReference>
<feature type="compositionally biased region" description="Polar residues" evidence="7">
    <location>
        <begin position="1288"/>
        <end position="1318"/>
    </location>
</feature>
<feature type="region of interest" description="Disordered" evidence="7">
    <location>
        <begin position="1341"/>
        <end position="1404"/>
    </location>
</feature>
<dbReference type="OrthoDB" id="8918678at2759"/>
<dbReference type="GO" id="GO:0015031">
    <property type="term" value="P:protein transport"/>
    <property type="evidence" value="ECO:0007669"/>
    <property type="project" value="UniProtKB-KW"/>
</dbReference>
<comment type="similarity">
    <text evidence="2 6">Belongs to the SEC16 family.</text>
</comment>
<keyword evidence="4 6" id="KW-0256">Endoplasmic reticulum</keyword>
<dbReference type="EMBL" id="CM017325">
    <property type="protein sequence ID" value="KAE8055911.1"/>
    <property type="molecule type" value="Genomic_DNA"/>
</dbReference>
<evidence type="ECO:0000256" key="1">
    <source>
        <dbReference type="ARBA" id="ARBA00004240"/>
    </source>
</evidence>
<feature type="compositionally biased region" description="Polar residues" evidence="7">
    <location>
        <begin position="1016"/>
        <end position="1055"/>
    </location>
</feature>
<feature type="region of interest" description="Disordered" evidence="7">
    <location>
        <begin position="1"/>
        <end position="49"/>
    </location>
</feature>
<sequence length="1404" mass="151038">MASNPPFQVEDQTDEDFFDKLVDDEFGPPATTGSNPPLADGSDSDDAKAFANLSVGEVGQAFDDFGAEGEKDCADAGAESVGAHAEERNSLVSSNSIGCDSILESSNDGIGSEFPSDSFVSKSSGSGGLAVKEVGWNSFHADSDSAQNGSKGVGSYSDFFSELGVGSGDFPGNVGDKLNNEAKIVSAKGECVADGVNNSVNYANHQEGQVYGASLEQSTNVQDLNSSQYWDNLYPGWKFDQNTGQWYQVDGYDATAVTDVHDSASDWGAVSDRKTEVSYMQQAAQSVVGTVTETSTTESVYSQGNNGYPDHMVFDPQYPGWYYDTIVQEWRALDTYTPSIQSTALTHDQQQHQNGFVSPGSFNQINDSLYGSYGQADNYASQGFGGQGQDRSWAGAYSNNNQQDLSTWATETVPKSEAFMTLGGNQQFDHSYSSKASVNIDQQEPLNSFGAASIYNGGSQSHGKANGTFEFKSFVPDGNFSQQFSQPNLKPNEQTKFSNDYFGSQKTVGFSQQSFENGHQTSYAPNAGRSSAGRPPHALVTFGFGGKLIVMKDNSPLSTSSYGSQDPVGGSIFVLNLLEVVMGNTDPSSLGSGASGYFHTLCKQSFPGPLVGGSVASKDLNKWVDERITGCESPDMDYRKGEVLRLLLSLLKIACQHYGKLRSPYGADTISRENDSPESAVAKLFASAKRNGAQFGEYGALSHCLQKLPSDGQIKATASEVQNLLVSGRKREALQCAQEGQLWGPALVLASQLGDQFYVDTVKQMALRQLVAGSPLRTLCLLIAGQPAEVFSSYTTGDLGLPGDVNLHQQPAQIGANCMFDDWEENLAVIAANRTKDDELVIIHLGDCLWKERSEITAAHICYLVAEANFESYSDSARLCLIGADHWKFPRTYASPEAIQRTELYEYSKVLGNSQFILLPFQPYKLIYAHMLAEVGKVSDSLKYCQAVLKSLKTGRAPEVETWKQLVLSLEERIRTHQQGGYTANLAPGKLVGKLLNFFDSTAHRVVGGLPPPAPSTSQGSFPGNEHYQQPTGPRVSTSQSTMAMSSLMPSTSMEPISDWTADGSRMKMANRSVSEPDFGRTPRQVDSSKEMNSSNELGKASAGASRFAPFGFGSQFLQKTVGLVLNRGRQAKLGEKNKFYYDEKLKRWVEEGAEPPAEEAALPPPPPTTAAFQNGMSDYNLKSALQKEGIPANQSLDYRSPTPSEHTSGIPSIPSSSNQFSARARMGVRSRYVDTFNQGGGKPANLFQSPSVPSVKPSVSANAKFFIPTPASSGEETMGAIAENGQEETTTNEDPSTSIRNDSFQSPIPSSSTTIQRFPSMGSVPGKGVVANGMVPLSSHSRRTASWGGSLSDPFSPPNTAEIKPLGEALGMPPSSFMPNEPSLMRMPMSGGSFGDDLHEVEL</sequence>
<dbReference type="PANTHER" id="PTHR13402">
    <property type="entry name" value="RGPR-RELATED"/>
    <property type="match status" value="1"/>
</dbReference>
<name>A0A5N6R5L0_9ROSI</name>
<dbReference type="PANTHER" id="PTHR13402:SF6">
    <property type="entry name" value="SECRETORY 16, ISOFORM I"/>
    <property type="match status" value="1"/>
</dbReference>
<evidence type="ECO:0000256" key="5">
    <source>
        <dbReference type="ARBA" id="ARBA00022892"/>
    </source>
</evidence>
<dbReference type="CDD" id="cd09233">
    <property type="entry name" value="ACE1-Sec16-like"/>
    <property type="match status" value="1"/>
</dbReference>
<feature type="region of interest" description="Disordered" evidence="7">
    <location>
        <begin position="1191"/>
        <end position="1255"/>
    </location>
</feature>
<evidence type="ECO:0000256" key="6">
    <source>
        <dbReference type="RuleBase" id="RU364101"/>
    </source>
</evidence>
<evidence type="ECO:0000313" key="10">
    <source>
        <dbReference type="EMBL" id="KAE8055911.1"/>
    </source>
</evidence>
<dbReference type="GO" id="GO:0000139">
    <property type="term" value="C:Golgi membrane"/>
    <property type="evidence" value="ECO:0007669"/>
    <property type="project" value="UniProtKB-SubCell"/>
</dbReference>
<organism evidence="10 11">
    <name type="scientific">Carpinus fangiana</name>
    <dbReference type="NCBI Taxonomy" id="176857"/>
    <lineage>
        <taxon>Eukaryota</taxon>
        <taxon>Viridiplantae</taxon>
        <taxon>Streptophyta</taxon>
        <taxon>Embryophyta</taxon>
        <taxon>Tracheophyta</taxon>
        <taxon>Spermatophyta</taxon>
        <taxon>Magnoliopsida</taxon>
        <taxon>eudicotyledons</taxon>
        <taxon>Gunneridae</taxon>
        <taxon>Pentapetalae</taxon>
        <taxon>rosids</taxon>
        <taxon>fabids</taxon>
        <taxon>Fagales</taxon>
        <taxon>Betulaceae</taxon>
        <taxon>Carpinus</taxon>
    </lineage>
</organism>
<dbReference type="Gene3D" id="1.25.40.1030">
    <property type="match status" value="1"/>
</dbReference>
<keyword evidence="5 6" id="KW-0931">ER-Golgi transport</keyword>
<feature type="region of interest" description="Disordered" evidence="7">
    <location>
        <begin position="1070"/>
        <end position="1101"/>
    </location>
</feature>
<keyword evidence="6" id="KW-0333">Golgi apparatus</keyword>
<evidence type="ECO:0000256" key="3">
    <source>
        <dbReference type="ARBA" id="ARBA00022448"/>
    </source>
</evidence>
<comment type="subcellular location">
    <subcellularLocation>
        <location evidence="1">Endoplasmic reticulum</location>
    </subcellularLocation>
    <subcellularLocation>
        <location evidence="6">Golgi apparatus membrane</location>
    </subcellularLocation>
</comment>
<dbReference type="GO" id="GO:0016192">
    <property type="term" value="P:vesicle-mediated transport"/>
    <property type="evidence" value="ECO:0007669"/>
    <property type="project" value="UniProtKB-KW"/>
</dbReference>
<evidence type="ECO:0000256" key="2">
    <source>
        <dbReference type="ARBA" id="ARBA00005927"/>
    </source>
</evidence>
<evidence type="ECO:0000256" key="4">
    <source>
        <dbReference type="ARBA" id="ARBA00022824"/>
    </source>
</evidence>
<keyword evidence="11" id="KW-1185">Reference proteome</keyword>
<dbReference type="GO" id="GO:0070973">
    <property type="term" value="P:protein localization to endoplasmic reticulum exit site"/>
    <property type="evidence" value="ECO:0007669"/>
    <property type="project" value="TreeGrafter"/>
</dbReference>
<keyword evidence="6" id="KW-0653">Protein transport</keyword>
<feature type="domain" description="Sec16 central conserved" evidence="9">
    <location>
        <begin position="537"/>
        <end position="659"/>
    </location>
</feature>
<feature type="compositionally biased region" description="Polar residues" evidence="7">
    <location>
        <begin position="1193"/>
        <end position="1222"/>
    </location>
</feature>
<dbReference type="GO" id="GO:0070971">
    <property type="term" value="C:endoplasmic reticulum exit site"/>
    <property type="evidence" value="ECO:0007669"/>
    <property type="project" value="TreeGrafter"/>
</dbReference>
<dbReference type="InterPro" id="IPR024340">
    <property type="entry name" value="Sec16_CCD"/>
</dbReference>
<protein>
    <recommendedName>
        <fullName evidence="6">Protein transport protein sec16</fullName>
    </recommendedName>
</protein>
<gene>
    <name evidence="10" type="ORF">FH972_012721</name>
</gene>
<dbReference type="Proteomes" id="UP000327013">
    <property type="component" value="Chromosome 5"/>
</dbReference>
<feature type="region of interest" description="Disordered" evidence="7">
    <location>
        <begin position="1009"/>
        <end position="1055"/>
    </location>
</feature>
<dbReference type="Pfam" id="PF12931">
    <property type="entry name" value="TPR_Sec16"/>
    <property type="match status" value="1"/>
</dbReference>
<feature type="domain" description="Sec16 Sec23-binding" evidence="8">
    <location>
        <begin position="721"/>
        <end position="986"/>
    </location>
</feature>